<dbReference type="EMBL" id="AKWH02000043">
    <property type="protein sequence ID" value="EKO51080.1"/>
    <property type="molecule type" value="Genomic_DNA"/>
</dbReference>
<sequence>MNERIETYQSVLAKYILRKTFFNSKESFVLKKTLLIALTTIFFLNCNRDLDQFNQFQKAEISTLTQNIQEILTSMKYEKYKILIIPHVNFSKSRISEKKVLENFNGKAIESENPPEYGNTKNDRNEYYKRDLTINYDTASKEYIYNIDYFSVLIIFDKIDDKKKNQVTKLIEKVVLNMDKGDTVEIISLE</sequence>
<name>A0A828Y2G2_9LEPT</name>
<gene>
    <name evidence="1" type="ORF">LEP1GSC131_2232</name>
</gene>
<dbReference type="AlphaFoldDB" id="A0A828Y2G2"/>
<proteinExistence type="predicted"/>
<protein>
    <submittedName>
        <fullName evidence="1">Uncharacterized protein</fullName>
    </submittedName>
</protein>
<dbReference type="Proteomes" id="UP000006339">
    <property type="component" value="Unassembled WGS sequence"/>
</dbReference>
<evidence type="ECO:0000313" key="2">
    <source>
        <dbReference type="Proteomes" id="UP000006339"/>
    </source>
</evidence>
<organism evidence="1 2">
    <name type="scientific">Leptospira kirschneri str. 200802841</name>
    <dbReference type="NCBI Taxonomy" id="1193047"/>
    <lineage>
        <taxon>Bacteria</taxon>
        <taxon>Pseudomonadati</taxon>
        <taxon>Spirochaetota</taxon>
        <taxon>Spirochaetia</taxon>
        <taxon>Leptospirales</taxon>
        <taxon>Leptospiraceae</taxon>
        <taxon>Leptospira</taxon>
    </lineage>
</organism>
<evidence type="ECO:0000313" key="1">
    <source>
        <dbReference type="EMBL" id="EKO51080.1"/>
    </source>
</evidence>
<keyword evidence="2" id="KW-1185">Reference proteome</keyword>
<accession>A0A828Y2G2</accession>
<reference evidence="1" key="1">
    <citation type="submission" date="2012-10" db="EMBL/GenBank/DDBJ databases">
        <authorList>
            <person name="Harkins D.M."/>
            <person name="Durkin A.S."/>
            <person name="Brinkac L.M."/>
            <person name="Selengut J.D."/>
            <person name="Sanka R."/>
            <person name="DePew J."/>
            <person name="Purushe J."/>
            <person name="Picardeau M."/>
            <person name="Werts C."/>
            <person name="Goarant C."/>
            <person name="Vinetz J.M."/>
            <person name="Sutton G.G."/>
            <person name="Nelson W.C."/>
            <person name="Fouts D.E."/>
        </authorList>
    </citation>
    <scope>NUCLEOTIDE SEQUENCE [LARGE SCALE GENOMIC DNA]</scope>
    <source>
        <strain evidence="1">200802841</strain>
    </source>
</reference>
<comment type="caution">
    <text evidence="1">The sequence shown here is derived from an EMBL/GenBank/DDBJ whole genome shotgun (WGS) entry which is preliminary data.</text>
</comment>